<gene>
    <name evidence="2" type="ORF">PG991_015455</name>
</gene>
<reference evidence="2 3" key="1">
    <citation type="submission" date="2023-01" db="EMBL/GenBank/DDBJ databases">
        <title>Analysis of 21 Apiospora genomes using comparative genomics revels a genus with tremendous synthesis potential of carbohydrate active enzymes and secondary metabolites.</title>
        <authorList>
            <person name="Sorensen T."/>
        </authorList>
    </citation>
    <scope>NUCLEOTIDE SEQUENCE [LARGE SCALE GENOMIC DNA]</scope>
    <source>
        <strain evidence="2 3">CBS 20057</strain>
    </source>
</reference>
<evidence type="ECO:0000256" key="1">
    <source>
        <dbReference type="SAM" id="SignalP"/>
    </source>
</evidence>
<organism evidence="2 3">
    <name type="scientific">Apiospora marii</name>
    <dbReference type="NCBI Taxonomy" id="335849"/>
    <lineage>
        <taxon>Eukaryota</taxon>
        <taxon>Fungi</taxon>
        <taxon>Dikarya</taxon>
        <taxon>Ascomycota</taxon>
        <taxon>Pezizomycotina</taxon>
        <taxon>Sordariomycetes</taxon>
        <taxon>Xylariomycetidae</taxon>
        <taxon>Amphisphaeriales</taxon>
        <taxon>Apiosporaceae</taxon>
        <taxon>Apiospora</taxon>
    </lineage>
</organism>
<dbReference type="Proteomes" id="UP001396898">
    <property type="component" value="Unassembled WGS sequence"/>
</dbReference>
<proteinExistence type="predicted"/>
<sequence length="162" mass="17161">MLSSPTPHGNRSLFLAIFLLLTNLFTVTARPLSLNLPGITATASVAAGTVTDPAGAAAPLYLAPFPNENSTDPNIIPDEYIIALFPDSSYAALDAFMTETYGAPLDADRVDVLVRPGDPPRFDSYLWAHGVSAGWIGEVRTFPGTKRVSRNGYATAGGSETF</sequence>
<keyword evidence="1" id="KW-0732">Signal</keyword>
<feature type="signal peptide" evidence="1">
    <location>
        <begin position="1"/>
        <end position="29"/>
    </location>
</feature>
<name>A0ABR1R2I6_9PEZI</name>
<feature type="chain" id="PRO_5045397888" evidence="1">
    <location>
        <begin position="30"/>
        <end position="162"/>
    </location>
</feature>
<evidence type="ECO:0000313" key="2">
    <source>
        <dbReference type="EMBL" id="KAK7995988.1"/>
    </source>
</evidence>
<keyword evidence="3" id="KW-1185">Reference proteome</keyword>
<evidence type="ECO:0000313" key="3">
    <source>
        <dbReference type="Proteomes" id="UP001396898"/>
    </source>
</evidence>
<comment type="caution">
    <text evidence="2">The sequence shown here is derived from an EMBL/GenBank/DDBJ whole genome shotgun (WGS) entry which is preliminary data.</text>
</comment>
<dbReference type="EMBL" id="JAQQWI010000022">
    <property type="protein sequence ID" value="KAK7995988.1"/>
    <property type="molecule type" value="Genomic_DNA"/>
</dbReference>
<protein>
    <submittedName>
        <fullName evidence="2">Uncharacterized protein</fullName>
    </submittedName>
</protein>
<accession>A0ABR1R2I6</accession>